<feature type="compositionally biased region" description="Basic and acidic residues" evidence="1">
    <location>
        <begin position="113"/>
        <end position="122"/>
    </location>
</feature>
<sequence length="133" mass="14962">MNEFYYIARLRIKRKDDKGNEYFGRGVADLLHGVDEFCSLNLAARHMGMAYSKAWRIVRQAEEALGIQLLHRMRKSGSTLTVEGRKMLEAYEEAERAAWAAADAVMERYYGDGKNGEDKKGAVPEPGDPGNGF</sequence>
<dbReference type="InterPro" id="IPR036388">
    <property type="entry name" value="WH-like_DNA-bd_sf"/>
</dbReference>
<accession>A0A9D1TFS8</accession>
<comment type="caution">
    <text evidence="3">The sequence shown here is derived from an EMBL/GenBank/DDBJ whole genome shotgun (WGS) entry which is preliminary data.</text>
</comment>
<evidence type="ECO:0000259" key="2">
    <source>
        <dbReference type="Pfam" id="PF00126"/>
    </source>
</evidence>
<gene>
    <name evidence="3" type="ORF">H9747_04905</name>
</gene>
<dbReference type="Pfam" id="PF00126">
    <property type="entry name" value="HTH_1"/>
    <property type="match status" value="1"/>
</dbReference>
<dbReference type="Gene3D" id="1.10.10.10">
    <property type="entry name" value="Winged helix-like DNA-binding domain superfamily/Winged helix DNA-binding domain"/>
    <property type="match status" value="1"/>
</dbReference>
<evidence type="ECO:0000313" key="4">
    <source>
        <dbReference type="Proteomes" id="UP000886814"/>
    </source>
</evidence>
<reference evidence="3" key="2">
    <citation type="submission" date="2021-04" db="EMBL/GenBank/DDBJ databases">
        <authorList>
            <person name="Gilroy R."/>
        </authorList>
    </citation>
    <scope>NUCLEOTIDE SEQUENCE</scope>
    <source>
        <strain evidence="3">CHK195-9823</strain>
    </source>
</reference>
<dbReference type="AlphaFoldDB" id="A0A9D1TFS8"/>
<dbReference type="EMBL" id="DXIQ01000028">
    <property type="protein sequence ID" value="HIV38326.1"/>
    <property type="molecule type" value="Genomic_DNA"/>
</dbReference>
<dbReference type="InterPro" id="IPR051815">
    <property type="entry name" value="Molybdate_resp_trans_reg"/>
</dbReference>
<name>A0A9D1TFS8_9FIRM</name>
<dbReference type="GO" id="GO:0003700">
    <property type="term" value="F:DNA-binding transcription factor activity"/>
    <property type="evidence" value="ECO:0007669"/>
    <property type="project" value="InterPro"/>
</dbReference>
<proteinExistence type="predicted"/>
<feature type="domain" description="HTH lysR-type" evidence="2">
    <location>
        <begin position="34"/>
        <end position="85"/>
    </location>
</feature>
<dbReference type="PANTHER" id="PTHR30432:SF1">
    <property type="entry name" value="DNA-BINDING TRANSCRIPTIONAL DUAL REGULATOR MODE"/>
    <property type="match status" value="1"/>
</dbReference>
<dbReference type="PANTHER" id="PTHR30432">
    <property type="entry name" value="TRANSCRIPTIONAL REGULATOR MODE"/>
    <property type="match status" value="1"/>
</dbReference>
<dbReference type="SUPFAM" id="SSF46785">
    <property type="entry name" value="Winged helix' DNA-binding domain"/>
    <property type="match status" value="1"/>
</dbReference>
<protein>
    <submittedName>
        <fullName evidence="3">LysR family transcriptional regulator</fullName>
    </submittedName>
</protein>
<reference evidence="3" key="1">
    <citation type="journal article" date="2021" name="PeerJ">
        <title>Extensive microbial diversity within the chicken gut microbiome revealed by metagenomics and culture.</title>
        <authorList>
            <person name="Gilroy R."/>
            <person name="Ravi A."/>
            <person name="Getino M."/>
            <person name="Pursley I."/>
            <person name="Horton D.L."/>
            <person name="Alikhan N.F."/>
            <person name="Baker D."/>
            <person name="Gharbi K."/>
            <person name="Hall N."/>
            <person name="Watson M."/>
            <person name="Adriaenssens E.M."/>
            <person name="Foster-Nyarko E."/>
            <person name="Jarju S."/>
            <person name="Secka A."/>
            <person name="Antonio M."/>
            <person name="Oren A."/>
            <person name="Chaudhuri R.R."/>
            <person name="La Ragione R."/>
            <person name="Hildebrand F."/>
            <person name="Pallen M.J."/>
        </authorList>
    </citation>
    <scope>NUCLEOTIDE SEQUENCE</scope>
    <source>
        <strain evidence="3">CHK195-9823</strain>
    </source>
</reference>
<evidence type="ECO:0000313" key="3">
    <source>
        <dbReference type="EMBL" id="HIV38326.1"/>
    </source>
</evidence>
<feature type="region of interest" description="Disordered" evidence="1">
    <location>
        <begin position="113"/>
        <end position="133"/>
    </location>
</feature>
<evidence type="ECO:0000256" key="1">
    <source>
        <dbReference type="SAM" id="MobiDB-lite"/>
    </source>
</evidence>
<dbReference type="InterPro" id="IPR036390">
    <property type="entry name" value="WH_DNA-bd_sf"/>
</dbReference>
<dbReference type="InterPro" id="IPR000847">
    <property type="entry name" value="LysR_HTH_N"/>
</dbReference>
<organism evidence="3 4">
    <name type="scientific">Candidatus Blautia stercorigallinarum</name>
    <dbReference type="NCBI Taxonomy" id="2838501"/>
    <lineage>
        <taxon>Bacteria</taxon>
        <taxon>Bacillati</taxon>
        <taxon>Bacillota</taxon>
        <taxon>Clostridia</taxon>
        <taxon>Lachnospirales</taxon>
        <taxon>Lachnospiraceae</taxon>
        <taxon>Blautia</taxon>
    </lineage>
</organism>
<dbReference type="Proteomes" id="UP000886814">
    <property type="component" value="Unassembled WGS sequence"/>
</dbReference>